<protein>
    <recommendedName>
        <fullName evidence="4">DUF1694 domain-containing protein</fullName>
    </recommendedName>
</protein>
<accession>A0A0R2BKY9</accession>
<dbReference type="OrthoDB" id="95278at2"/>
<dbReference type="AlphaFoldDB" id="A0A0R2BKY9"/>
<name>A0A0R2BKY9_9LACO</name>
<dbReference type="Proteomes" id="UP000051813">
    <property type="component" value="Unassembled WGS sequence"/>
</dbReference>
<dbReference type="Gene3D" id="3.30.1330.30">
    <property type="match status" value="1"/>
</dbReference>
<sequence>MANTDDVNERLTSAMTGTPQTLPDQRRQFLGSLRERVLLAIQVKDLDNSRTFRTFETHLKDFTDQTALINGKVDHSKMGPYLQLLAQENFAFTLVNKPETPEELDSYALLIVSRTAVDQETINLLDIYPETTDTTTQATTSKPEKKGFFSRLFHD</sequence>
<reference evidence="2 3" key="1">
    <citation type="journal article" date="2015" name="Genome Announc.">
        <title>Expanding the biotechnology potential of lactobacilli through comparative genomics of 213 strains and associated genera.</title>
        <authorList>
            <person name="Sun Z."/>
            <person name="Harris H.M."/>
            <person name="McCann A."/>
            <person name="Guo C."/>
            <person name="Argimon S."/>
            <person name="Zhang W."/>
            <person name="Yang X."/>
            <person name="Jeffery I.B."/>
            <person name="Cooney J.C."/>
            <person name="Kagawa T.F."/>
            <person name="Liu W."/>
            <person name="Song Y."/>
            <person name="Salvetti E."/>
            <person name="Wrobel A."/>
            <person name="Rasinkangas P."/>
            <person name="Parkhill J."/>
            <person name="Rea M.C."/>
            <person name="O'Sullivan O."/>
            <person name="Ritari J."/>
            <person name="Douillard F.P."/>
            <person name="Paul Ross R."/>
            <person name="Yang R."/>
            <person name="Briner A.E."/>
            <person name="Felis G.E."/>
            <person name="de Vos W.M."/>
            <person name="Barrangou R."/>
            <person name="Klaenhammer T.R."/>
            <person name="Caufield P.W."/>
            <person name="Cui Y."/>
            <person name="Zhang H."/>
            <person name="O'Toole P.W."/>
        </authorList>
    </citation>
    <scope>NUCLEOTIDE SEQUENCE [LARGE SCALE GENOMIC DNA]</scope>
    <source>
        <strain evidence="2 3">DSM 20335</strain>
    </source>
</reference>
<keyword evidence="3" id="KW-1185">Reference proteome</keyword>
<evidence type="ECO:0000313" key="2">
    <source>
        <dbReference type="EMBL" id="KRM79824.1"/>
    </source>
</evidence>
<dbReference type="STRING" id="1423738.FC84_GL000521"/>
<dbReference type="EMBL" id="AYYK01000001">
    <property type="protein sequence ID" value="KRM79824.1"/>
    <property type="molecule type" value="Genomic_DNA"/>
</dbReference>
<dbReference type="InterPro" id="IPR029064">
    <property type="entry name" value="Ribosomal_eL30-like_sf"/>
</dbReference>
<dbReference type="Pfam" id="PF07997">
    <property type="entry name" value="DUF1694"/>
    <property type="match status" value="1"/>
</dbReference>
<dbReference type="SUPFAM" id="SSF160515">
    <property type="entry name" value="YueI-like"/>
    <property type="match status" value="1"/>
</dbReference>
<dbReference type="PATRIC" id="fig|1423738.3.peg.531"/>
<dbReference type="PIRSF" id="PIRSF034303">
    <property type="entry name" value="DUF1694"/>
    <property type="match status" value="1"/>
</dbReference>
<evidence type="ECO:0000256" key="1">
    <source>
        <dbReference type="SAM" id="MobiDB-lite"/>
    </source>
</evidence>
<gene>
    <name evidence="2" type="ORF">FC84_GL000521</name>
</gene>
<proteinExistence type="predicted"/>
<organism evidence="2 3">
    <name type="scientific">Lapidilactobacillus dextrinicus DSM 20335</name>
    <dbReference type="NCBI Taxonomy" id="1423738"/>
    <lineage>
        <taxon>Bacteria</taxon>
        <taxon>Bacillati</taxon>
        <taxon>Bacillota</taxon>
        <taxon>Bacilli</taxon>
        <taxon>Lactobacillales</taxon>
        <taxon>Lactobacillaceae</taxon>
        <taxon>Lapidilactobacillus</taxon>
    </lineage>
</organism>
<comment type="caution">
    <text evidence="2">The sequence shown here is derived from an EMBL/GenBank/DDBJ whole genome shotgun (WGS) entry which is preliminary data.</text>
</comment>
<dbReference type="RefSeq" id="WP_057753651.1">
    <property type="nucleotide sequence ID" value="NZ_AYYK01000001.1"/>
</dbReference>
<evidence type="ECO:0008006" key="4">
    <source>
        <dbReference type="Google" id="ProtNLM"/>
    </source>
</evidence>
<evidence type="ECO:0000313" key="3">
    <source>
        <dbReference type="Proteomes" id="UP000051813"/>
    </source>
</evidence>
<feature type="region of interest" description="Disordered" evidence="1">
    <location>
        <begin position="1"/>
        <end position="23"/>
    </location>
</feature>
<dbReference type="InterPro" id="IPR012543">
    <property type="entry name" value="DUF1694"/>
</dbReference>